<dbReference type="GO" id="GO:0006508">
    <property type="term" value="P:proteolysis"/>
    <property type="evidence" value="ECO:0007669"/>
    <property type="project" value="UniProtKB-KW"/>
</dbReference>
<evidence type="ECO:0000313" key="7">
    <source>
        <dbReference type="EMBL" id="PTQ86790.1"/>
    </source>
</evidence>
<name>A0A2T5ISI4_9GAMM</name>
<gene>
    <name evidence="7" type="ORF">C8N29_1289</name>
</gene>
<keyword evidence="3" id="KW-0378">Hydrolase</keyword>
<dbReference type="AlphaFoldDB" id="A0A2T5ISI4"/>
<evidence type="ECO:0000256" key="4">
    <source>
        <dbReference type="ARBA" id="ARBA00022833"/>
    </source>
</evidence>
<proteinExistence type="predicted"/>
<keyword evidence="8" id="KW-1185">Reference proteome</keyword>
<dbReference type="EMBL" id="QAON01000028">
    <property type="protein sequence ID" value="PTQ86790.1"/>
    <property type="molecule type" value="Genomic_DNA"/>
</dbReference>
<evidence type="ECO:0000256" key="3">
    <source>
        <dbReference type="ARBA" id="ARBA00022801"/>
    </source>
</evidence>
<keyword evidence="1" id="KW-0645">Protease</keyword>
<dbReference type="GO" id="GO:0046872">
    <property type="term" value="F:metal ion binding"/>
    <property type="evidence" value="ECO:0007669"/>
    <property type="project" value="UniProtKB-KW"/>
</dbReference>
<keyword evidence="4" id="KW-0862">Zinc</keyword>
<evidence type="ECO:0000259" key="6">
    <source>
        <dbReference type="Pfam" id="PF14464"/>
    </source>
</evidence>
<accession>A0A2T5ISI4</accession>
<dbReference type="SUPFAM" id="SSF102712">
    <property type="entry name" value="JAB1/MPN domain"/>
    <property type="match status" value="1"/>
</dbReference>
<dbReference type="Gene3D" id="3.40.140.10">
    <property type="entry name" value="Cytidine Deaminase, domain 2"/>
    <property type="match status" value="1"/>
</dbReference>
<protein>
    <submittedName>
        <fullName evidence="7">Integrative and conjugative element protein (TIGR02256 family)</fullName>
    </submittedName>
</protein>
<evidence type="ECO:0000256" key="2">
    <source>
        <dbReference type="ARBA" id="ARBA00022723"/>
    </source>
</evidence>
<dbReference type="RefSeq" id="WP_170107015.1">
    <property type="nucleotide sequence ID" value="NZ_QAON01000028.1"/>
</dbReference>
<comment type="caution">
    <text evidence="7">The sequence shown here is derived from an EMBL/GenBank/DDBJ whole genome shotgun (WGS) entry which is preliminary data.</text>
</comment>
<sequence>MDKQPESKSLKKIWSFGPESSIVHVVVEDSVMSTIDRWRQHDLYKQSEACGILLGERRGNSLRVTHATEPYKTDQRTPTYYQRNTSGHQDVVNYLHQQSHGAIQYLGEWHTHPQLEATPSSTDYQEWARTTQLSRFRYTQLIFFIAGIKSDWLGSIDNQVLSFGKLN</sequence>
<evidence type="ECO:0000256" key="1">
    <source>
        <dbReference type="ARBA" id="ARBA00022670"/>
    </source>
</evidence>
<dbReference type="Proteomes" id="UP000244223">
    <property type="component" value="Unassembled WGS sequence"/>
</dbReference>
<dbReference type="InterPro" id="IPR028090">
    <property type="entry name" value="JAB_dom_prok"/>
</dbReference>
<evidence type="ECO:0000256" key="5">
    <source>
        <dbReference type="ARBA" id="ARBA00023049"/>
    </source>
</evidence>
<organism evidence="7 8">
    <name type="scientific">Agitococcus lubricus</name>
    <dbReference type="NCBI Taxonomy" id="1077255"/>
    <lineage>
        <taxon>Bacteria</taxon>
        <taxon>Pseudomonadati</taxon>
        <taxon>Pseudomonadota</taxon>
        <taxon>Gammaproteobacteria</taxon>
        <taxon>Moraxellales</taxon>
        <taxon>Moraxellaceae</taxon>
        <taxon>Agitococcus</taxon>
    </lineage>
</organism>
<evidence type="ECO:0000313" key="8">
    <source>
        <dbReference type="Proteomes" id="UP000244223"/>
    </source>
</evidence>
<dbReference type="GO" id="GO:0008237">
    <property type="term" value="F:metallopeptidase activity"/>
    <property type="evidence" value="ECO:0007669"/>
    <property type="project" value="UniProtKB-KW"/>
</dbReference>
<keyword evidence="5" id="KW-0482">Metalloprotease</keyword>
<keyword evidence="2" id="KW-0479">Metal-binding</keyword>
<dbReference type="Pfam" id="PF14464">
    <property type="entry name" value="Prok-JAB"/>
    <property type="match status" value="1"/>
</dbReference>
<reference evidence="7 8" key="1">
    <citation type="submission" date="2018-04" db="EMBL/GenBank/DDBJ databases">
        <title>Genomic Encyclopedia of Archaeal and Bacterial Type Strains, Phase II (KMG-II): from individual species to whole genera.</title>
        <authorList>
            <person name="Goeker M."/>
        </authorList>
    </citation>
    <scope>NUCLEOTIDE SEQUENCE [LARGE SCALE GENOMIC DNA]</scope>
    <source>
        <strain evidence="7 8">DSM 5822</strain>
    </source>
</reference>
<feature type="domain" description="JAB" evidence="6">
    <location>
        <begin position="44"/>
        <end position="135"/>
    </location>
</feature>